<keyword evidence="1" id="KW-1133">Transmembrane helix</keyword>
<proteinExistence type="predicted"/>
<keyword evidence="1" id="KW-0472">Membrane</keyword>
<evidence type="ECO:0000313" key="3">
    <source>
        <dbReference type="EMBL" id="MFB2620309.1"/>
    </source>
</evidence>
<keyword evidence="4" id="KW-1185">Reference proteome</keyword>
<name>A0ABV4VJ23_9GAMM</name>
<dbReference type="EMBL" id="JBHFGU010000003">
    <property type="protein sequence ID" value="MFB2620309.1"/>
    <property type="molecule type" value="Genomic_DNA"/>
</dbReference>
<feature type="transmembrane region" description="Helical" evidence="1">
    <location>
        <begin position="62"/>
        <end position="81"/>
    </location>
</feature>
<organism evidence="3 4">
    <name type="scientific">Shewanella mangrovisoli</name>
    <dbReference type="NCBI Taxonomy" id="2864211"/>
    <lineage>
        <taxon>Bacteria</taxon>
        <taxon>Pseudomonadati</taxon>
        <taxon>Pseudomonadota</taxon>
        <taxon>Gammaproteobacteria</taxon>
        <taxon>Alteromonadales</taxon>
        <taxon>Shewanellaceae</taxon>
        <taxon>Shewanella</taxon>
    </lineage>
</organism>
<protein>
    <submittedName>
        <fullName evidence="3">Nuclease-related domain-containing protein</fullName>
    </submittedName>
</protein>
<comment type="caution">
    <text evidence="3">The sequence shown here is derived from an EMBL/GenBank/DDBJ whole genome shotgun (WGS) entry which is preliminary data.</text>
</comment>
<dbReference type="PROSITE" id="PS50965">
    <property type="entry name" value="NERD"/>
    <property type="match status" value="1"/>
</dbReference>
<dbReference type="Proteomes" id="UP001576708">
    <property type="component" value="Unassembled WGS sequence"/>
</dbReference>
<evidence type="ECO:0000259" key="2">
    <source>
        <dbReference type="PROSITE" id="PS50965"/>
    </source>
</evidence>
<dbReference type="Pfam" id="PF08378">
    <property type="entry name" value="NERD"/>
    <property type="match status" value="1"/>
</dbReference>
<keyword evidence="1" id="KW-0812">Transmembrane</keyword>
<feature type="domain" description="NERD" evidence="2">
    <location>
        <begin position="124"/>
        <end position="215"/>
    </location>
</feature>
<evidence type="ECO:0000256" key="1">
    <source>
        <dbReference type="SAM" id="Phobius"/>
    </source>
</evidence>
<dbReference type="InterPro" id="IPR011528">
    <property type="entry name" value="NERD"/>
</dbReference>
<gene>
    <name evidence="3" type="ORF">ACE02W_10875</name>
</gene>
<reference evidence="3 4" key="1">
    <citation type="submission" date="2024-09" db="EMBL/GenBank/DDBJ databases">
        <authorList>
            <person name="Zhang Y."/>
        </authorList>
    </citation>
    <scope>NUCLEOTIDE SEQUENCE [LARGE SCALE GENOMIC DNA]</scope>
    <source>
        <strain evidence="3 4">ZJ318</strain>
    </source>
</reference>
<accession>A0ABV4VJ23</accession>
<dbReference type="RefSeq" id="WP_342201669.1">
    <property type="nucleotide sequence ID" value="NZ_JBCATE010000003.1"/>
</dbReference>
<sequence length="304" mass="33675">MADFTNGLLSYGILLSGFIITIGVMYALLKHRDATVTLPVDREQLTRIPAYGLQKQIHDMQLDLMGCVMMGILVVCLPFAASSVQAHITVGKFPWAYALMGLVGASYFGFKTWKLFSKLTKLRLGHTAEIATANELIGLQALGYQVFHDVQADGFNIDHLVIGKNGVFAIETKGRHKRNKDLLQTNSNGSSSGKKGYQVFYKDGRLNFPSWTETKPIEQAERQAKWVSQWLTKATGSPVAATPALVFPGWYVTSQSKPPFPILNHKQLVGTIPKLKTQDLTQQQVDTIIYQVAQRCLSKSEVGK</sequence>
<evidence type="ECO:0000313" key="4">
    <source>
        <dbReference type="Proteomes" id="UP001576708"/>
    </source>
</evidence>
<feature type="transmembrane region" description="Helical" evidence="1">
    <location>
        <begin position="6"/>
        <end position="29"/>
    </location>
</feature>
<feature type="transmembrane region" description="Helical" evidence="1">
    <location>
        <begin position="93"/>
        <end position="113"/>
    </location>
</feature>